<keyword evidence="2" id="KW-0732">Signal</keyword>
<feature type="chain" id="PRO_5019568152" evidence="2">
    <location>
        <begin position="23"/>
        <end position="190"/>
    </location>
</feature>
<evidence type="ECO:0000256" key="2">
    <source>
        <dbReference type="SAM" id="SignalP"/>
    </source>
</evidence>
<keyword evidence="4" id="KW-1185">Reference proteome</keyword>
<accession>A0A448WY63</accession>
<comment type="caution">
    <text evidence="3">The sequence shown here is derived from an EMBL/GenBank/DDBJ whole genome shotgun (WGS) entry which is preliminary data.</text>
</comment>
<dbReference type="Proteomes" id="UP000784294">
    <property type="component" value="Unassembled WGS sequence"/>
</dbReference>
<reference evidence="3" key="1">
    <citation type="submission" date="2018-11" db="EMBL/GenBank/DDBJ databases">
        <authorList>
            <consortium name="Pathogen Informatics"/>
        </authorList>
    </citation>
    <scope>NUCLEOTIDE SEQUENCE</scope>
</reference>
<sequence length="190" mass="20495">MSLDTHHRLISVFLSLCPLSRGLFDPIPSHLISSCTFPPLCVVLSCAILSGPVMYCPVPSCAVLGCPVLSCAVLSCRVGSPLLQCTPNYTLARSLARSFAPPTPQNHSASPTSQADCEVYADVWPGERGVRPTTALLPFQLPACHERRVFFQRSFPPLSLSLSLSLSPSRPFVVRSPRTPASSTHKRGSH</sequence>
<evidence type="ECO:0000313" key="3">
    <source>
        <dbReference type="EMBL" id="VEL23062.1"/>
    </source>
</evidence>
<dbReference type="AlphaFoldDB" id="A0A448WY63"/>
<evidence type="ECO:0000313" key="4">
    <source>
        <dbReference type="Proteomes" id="UP000784294"/>
    </source>
</evidence>
<protein>
    <submittedName>
        <fullName evidence="3">Uncharacterized protein</fullName>
    </submittedName>
</protein>
<dbReference type="OrthoDB" id="8936591at2759"/>
<evidence type="ECO:0000256" key="1">
    <source>
        <dbReference type="SAM" id="MobiDB-lite"/>
    </source>
</evidence>
<organism evidence="3 4">
    <name type="scientific">Protopolystoma xenopodis</name>
    <dbReference type="NCBI Taxonomy" id="117903"/>
    <lineage>
        <taxon>Eukaryota</taxon>
        <taxon>Metazoa</taxon>
        <taxon>Spiralia</taxon>
        <taxon>Lophotrochozoa</taxon>
        <taxon>Platyhelminthes</taxon>
        <taxon>Monogenea</taxon>
        <taxon>Polyopisthocotylea</taxon>
        <taxon>Polystomatidea</taxon>
        <taxon>Polystomatidae</taxon>
        <taxon>Protopolystoma</taxon>
    </lineage>
</organism>
<name>A0A448WY63_9PLAT</name>
<feature type="region of interest" description="Disordered" evidence="1">
    <location>
        <begin position="170"/>
        <end position="190"/>
    </location>
</feature>
<proteinExistence type="predicted"/>
<dbReference type="EMBL" id="CAAALY010059808">
    <property type="protein sequence ID" value="VEL23062.1"/>
    <property type="molecule type" value="Genomic_DNA"/>
</dbReference>
<gene>
    <name evidence="3" type="ORF">PXEA_LOCUS16502</name>
</gene>
<feature type="signal peptide" evidence="2">
    <location>
        <begin position="1"/>
        <end position="22"/>
    </location>
</feature>